<name>A0ABZ2V0H4_9CYAN</name>
<proteinExistence type="predicted"/>
<accession>A0ABZ2V0H4</accession>
<feature type="transmembrane region" description="Helical" evidence="1">
    <location>
        <begin position="53"/>
        <end position="75"/>
    </location>
</feature>
<keyword evidence="3" id="KW-1185">Reference proteome</keyword>
<gene>
    <name evidence="2" type="ORF">WJM97_05695</name>
</gene>
<evidence type="ECO:0000313" key="2">
    <source>
        <dbReference type="EMBL" id="WZB89173.1"/>
    </source>
</evidence>
<keyword evidence="1" id="KW-0472">Membrane</keyword>
<dbReference type="Proteomes" id="UP001483337">
    <property type="component" value="Chromosome"/>
</dbReference>
<feature type="transmembrane region" description="Helical" evidence="1">
    <location>
        <begin position="106"/>
        <end position="125"/>
    </location>
</feature>
<keyword evidence="1" id="KW-0812">Transmembrane</keyword>
<reference evidence="2 3" key="1">
    <citation type="submission" date="2024-04" db="EMBL/GenBank/DDBJ databases">
        <title>Okeanomitos corallinicola gen. &amp; sp. nov. (Nostocales, Cyanobacteria), a new toxic marine heterocyst-forming cyanobacterium from a coral reef.</title>
        <authorList>
            <person name="Li H."/>
            <person name="Li R."/>
            <person name="Kang J."/>
            <person name="Hii K.S."/>
            <person name="Mohamed H.F."/>
            <person name="Xu X."/>
            <person name="Luo Z."/>
        </authorList>
    </citation>
    <scope>NUCLEOTIDE SEQUENCE [LARGE SCALE GENOMIC DNA]</scope>
    <source>
        <strain evidence="2 3">TIOX110</strain>
    </source>
</reference>
<dbReference type="EMBL" id="CP150886">
    <property type="protein sequence ID" value="WZB89173.1"/>
    <property type="molecule type" value="Genomic_DNA"/>
</dbReference>
<protein>
    <submittedName>
        <fullName evidence="2">Uncharacterized protein</fullName>
    </submittedName>
</protein>
<evidence type="ECO:0000313" key="3">
    <source>
        <dbReference type="Proteomes" id="UP001483337"/>
    </source>
</evidence>
<dbReference type="RefSeq" id="WP_353932077.1">
    <property type="nucleotide sequence ID" value="NZ_CP150886.1"/>
</dbReference>
<organism evidence="2 3">
    <name type="scientific">Okeanomitos corallinicola TIOX110</name>
    <dbReference type="NCBI Taxonomy" id="3133117"/>
    <lineage>
        <taxon>Bacteria</taxon>
        <taxon>Bacillati</taxon>
        <taxon>Cyanobacteriota</taxon>
        <taxon>Cyanophyceae</taxon>
        <taxon>Nostocales</taxon>
        <taxon>Aphanizomenonaceae</taxon>
        <taxon>Okeanomitos</taxon>
    </lineage>
</organism>
<sequence length="334" mass="38492">MNEINERRVIPMYTQLSDHEKEIALKYQLGRFLKIDEIPCKNPFAPNKLVDTLCLGFMIAFFPSFGLLGVFLFIIEVLSKILELLHPKLLSSPSFLSLLNIRENPSIGIVVIGVIWICVLLIFFVSSNLKYDERIVAFEHGFYQNKLSLGREKEIHHRYEEIKYLRISCCRSANGSQTKDPDLICYHYYTGNSQKTPFGDVDVPGCSSESQVLFKLVRKLLKSRLIPQIMADLQSGKEVDFNELKVSYQGIRTNQKSFYATNQIKELKFYPDSDDDRFELVPKPEFKDNKNWGHWGNRNVNIGSINNPNLFLEVLDILKIPVNCDAFPELANIK</sequence>
<keyword evidence="1" id="KW-1133">Transmembrane helix</keyword>
<evidence type="ECO:0000256" key="1">
    <source>
        <dbReference type="SAM" id="Phobius"/>
    </source>
</evidence>